<feature type="transmembrane region" description="Helical" evidence="2">
    <location>
        <begin position="68"/>
        <end position="88"/>
    </location>
</feature>
<evidence type="ECO:0000256" key="1">
    <source>
        <dbReference type="SAM" id="MobiDB-lite"/>
    </source>
</evidence>
<evidence type="ECO:0000313" key="3">
    <source>
        <dbReference type="EMBL" id="KAK0616625.1"/>
    </source>
</evidence>
<feature type="region of interest" description="Disordered" evidence="1">
    <location>
        <begin position="1"/>
        <end position="29"/>
    </location>
</feature>
<dbReference type="Proteomes" id="UP001175000">
    <property type="component" value="Unassembled WGS sequence"/>
</dbReference>
<keyword evidence="4" id="KW-1185">Reference proteome</keyword>
<protein>
    <submittedName>
        <fullName evidence="3">Uncharacterized protein</fullName>
    </submittedName>
</protein>
<dbReference type="EMBL" id="JAULSU010000005">
    <property type="protein sequence ID" value="KAK0616625.1"/>
    <property type="molecule type" value="Genomic_DNA"/>
</dbReference>
<accession>A0AA40BWW6</accession>
<keyword evidence="2" id="KW-0472">Membrane</keyword>
<gene>
    <name evidence="3" type="ORF">B0T14DRAFT_568209</name>
</gene>
<sequence length="197" mass="21856">MAGPSPPIFPGHMPIDGDEWTHGAHAPEPLGPYIERADQSIADALKEQAEAARQVAAAISSPNWPDKVLGIAAILTIALTIFLTVEGFRRMWKNRGRRHQQMVVEDLEMQERGLNATIKVTEIIIADQMDFYLDITADMINSKFQMAEDEDIRCHVGRIDGTLVGTNGGLARENIVRRFTDPVDKLRIGLLNFLDPG</sequence>
<name>A0AA40BWW6_9PEZI</name>
<dbReference type="AlphaFoldDB" id="A0AA40BWW6"/>
<evidence type="ECO:0000256" key="2">
    <source>
        <dbReference type="SAM" id="Phobius"/>
    </source>
</evidence>
<reference evidence="3" key="1">
    <citation type="submission" date="2023-06" db="EMBL/GenBank/DDBJ databases">
        <title>Genome-scale phylogeny and comparative genomics of the fungal order Sordariales.</title>
        <authorList>
            <consortium name="Lawrence Berkeley National Laboratory"/>
            <person name="Hensen N."/>
            <person name="Bonometti L."/>
            <person name="Westerberg I."/>
            <person name="Brannstrom I.O."/>
            <person name="Guillou S."/>
            <person name="Cros-Aarteil S."/>
            <person name="Calhoun S."/>
            <person name="Haridas S."/>
            <person name="Kuo A."/>
            <person name="Mondo S."/>
            <person name="Pangilinan J."/>
            <person name="Riley R."/>
            <person name="Labutti K."/>
            <person name="Andreopoulos B."/>
            <person name="Lipzen A."/>
            <person name="Chen C."/>
            <person name="Yanf M."/>
            <person name="Daum C."/>
            <person name="Ng V."/>
            <person name="Clum A."/>
            <person name="Steindorff A."/>
            <person name="Ohm R."/>
            <person name="Martin F."/>
            <person name="Silar P."/>
            <person name="Natvig D."/>
            <person name="Lalanne C."/>
            <person name="Gautier V."/>
            <person name="Ament-Velasquez S.L."/>
            <person name="Kruys A."/>
            <person name="Hutchinson M.I."/>
            <person name="Powell A.J."/>
            <person name="Barry K."/>
            <person name="Miller A.N."/>
            <person name="Grigoriev I.V."/>
            <person name="Debuchy R."/>
            <person name="Gladieux P."/>
            <person name="Thoren M.H."/>
            <person name="Johannesson H."/>
        </authorList>
    </citation>
    <scope>NUCLEOTIDE SEQUENCE</scope>
    <source>
        <strain evidence="3">CBS 606.72</strain>
    </source>
</reference>
<evidence type="ECO:0000313" key="4">
    <source>
        <dbReference type="Proteomes" id="UP001175000"/>
    </source>
</evidence>
<keyword evidence="2" id="KW-0812">Transmembrane</keyword>
<keyword evidence="2" id="KW-1133">Transmembrane helix</keyword>
<organism evidence="3 4">
    <name type="scientific">Immersiella caudata</name>
    <dbReference type="NCBI Taxonomy" id="314043"/>
    <lineage>
        <taxon>Eukaryota</taxon>
        <taxon>Fungi</taxon>
        <taxon>Dikarya</taxon>
        <taxon>Ascomycota</taxon>
        <taxon>Pezizomycotina</taxon>
        <taxon>Sordariomycetes</taxon>
        <taxon>Sordariomycetidae</taxon>
        <taxon>Sordariales</taxon>
        <taxon>Lasiosphaeriaceae</taxon>
        <taxon>Immersiella</taxon>
    </lineage>
</organism>
<comment type="caution">
    <text evidence="3">The sequence shown here is derived from an EMBL/GenBank/DDBJ whole genome shotgun (WGS) entry which is preliminary data.</text>
</comment>
<proteinExistence type="predicted"/>